<dbReference type="EMBL" id="VOSK01000001">
    <property type="protein sequence ID" value="MPR23814.1"/>
    <property type="molecule type" value="Genomic_DNA"/>
</dbReference>
<evidence type="ECO:0000313" key="3">
    <source>
        <dbReference type="EMBL" id="MPR23814.1"/>
    </source>
</evidence>
<dbReference type="InterPro" id="IPR003711">
    <property type="entry name" value="CarD-like/TRCF_RID"/>
</dbReference>
<dbReference type="InterPro" id="IPR048792">
    <property type="entry name" value="CarD_C"/>
</dbReference>
<reference evidence="3 4" key="1">
    <citation type="journal article" date="2019" name="Syst. Appl. Microbiol.">
        <title>Microvirga tunisiensis sp. nov., a root nodule symbiotic bacterium isolated from Lupinus micranthus and L. luteus grown in Northern Tunisia.</title>
        <authorList>
            <person name="Msaddak A."/>
            <person name="Rejili M."/>
            <person name="Duran D."/>
            <person name="Mars M."/>
            <person name="Palacios J.M."/>
            <person name="Ruiz-Argueso T."/>
            <person name="Rey L."/>
            <person name="Imperial J."/>
        </authorList>
    </citation>
    <scope>NUCLEOTIDE SEQUENCE [LARGE SCALE GENOMIC DNA]</scope>
    <source>
        <strain evidence="3 4">Lmie10</strain>
    </source>
</reference>
<accession>A0A5N7MCI9</accession>
<dbReference type="SUPFAM" id="SSF141259">
    <property type="entry name" value="CarD-like"/>
    <property type="match status" value="1"/>
</dbReference>
<dbReference type="PANTHER" id="PTHR38447">
    <property type="entry name" value="TRANSCRIPTION FACTOR YDEB-RELATED"/>
    <property type="match status" value="1"/>
</dbReference>
<dbReference type="Pfam" id="PF02559">
    <property type="entry name" value="CarD_TRCF_RID"/>
    <property type="match status" value="1"/>
</dbReference>
<dbReference type="SMART" id="SM01058">
    <property type="entry name" value="CarD_TRCF"/>
    <property type="match status" value="1"/>
</dbReference>
<dbReference type="OrthoDB" id="9786074at2"/>
<organism evidence="3 4">
    <name type="scientific">Microvirga tunisiensis</name>
    <dbReference type="NCBI Taxonomy" id="2108360"/>
    <lineage>
        <taxon>Bacteria</taxon>
        <taxon>Pseudomonadati</taxon>
        <taxon>Pseudomonadota</taxon>
        <taxon>Alphaproteobacteria</taxon>
        <taxon>Hyphomicrobiales</taxon>
        <taxon>Methylobacteriaceae</taxon>
        <taxon>Microvirga</taxon>
    </lineage>
</organism>
<evidence type="ECO:0000256" key="1">
    <source>
        <dbReference type="SAM" id="MobiDB-lite"/>
    </source>
</evidence>
<dbReference type="Proteomes" id="UP000403266">
    <property type="component" value="Unassembled WGS sequence"/>
</dbReference>
<gene>
    <name evidence="3" type="ORF">FS320_00910</name>
</gene>
<evidence type="ECO:0000259" key="2">
    <source>
        <dbReference type="SMART" id="SM01058"/>
    </source>
</evidence>
<dbReference type="Pfam" id="PF21095">
    <property type="entry name" value="CarD_C"/>
    <property type="match status" value="1"/>
</dbReference>
<name>A0A5N7MCI9_9HYPH</name>
<sequence>MSTAKKSANPSFTTGETVVYPAHGVGQITAIEDQEVAGFKLQVFVVYFAKEKLTLRVPMGKAAAMRKLSGSETVDQAIEVLGGRPRPKRGMWNRRATEYQEKIATGKLIPIAEVVRDLYRGPNQEDASFSERRIYETGIDFMARELASIKGMTEAESLKLIEQELAKSPRTASDVKAAEDDAEGEADAA</sequence>
<dbReference type="AlphaFoldDB" id="A0A5N7MCI9"/>
<evidence type="ECO:0000313" key="4">
    <source>
        <dbReference type="Proteomes" id="UP000403266"/>
    </source>
</evidence>
<dbReference type="Gene3D" id="1.20.58.1290">
    <property type="entry name" value="CarD-like, C-terminal domain"/>
    <property type="match status" value="1"/>
</dbReference>
<feature type="region of interest" description="Disordered" evidence="1">
    <location>
        <begin position="166"/>
        <end position="189"/>
    </location>
</feature>
<dbReference type="InterPro" id="IPR036101">
    <property type="entry name" value="CarD-like/TRCF_RID_sf"/>
</dbReference>
<comment type="caution">
    <text evidence="3">The sequence shown here is derived from an EMBL/GenBank/DDBJ whole genome shotgun (WGS) entry which is preliminary data.</text>
</comment>
<dbReference type="Gene3D" id="2.40.10.170">
    <property type="match status" value="1"/>
</dbReference>
<dbReference type="PANTHER" id="PTHR38447:SF1">
    <property type="entry name" value="RNA POLYMERASE-BINDING TRANSCRIPTION FACTOR CARD"/>
    <property type="match status" value="1"/>
</dbReference>
<dbReference type="GO" id="GO:0009303">
    <property type="term" value="P:rRNA transcription"/>
    <property type="evidence" value="ECO:0007669"/>
    <property type="project" value="TreeGrafter"/>
</dbReference>
<feature type="domain" description="CarD-like/TRCF RNAP-interacting" evidence="2">
    <location>
        <begin position="11"/>
        <end position="119"/>
    </location>
</feature>
<dbReference type="InterPro" id="IPR052531">
    <property type="entry name" value="CarD-like_regulator"/>
</dbReference>
<protein>
    <submittedName>
        <fullName evidence="3">CarD family transcriptional regulator</fullName>
    </submittedName>
</protein>
<dbReference type="RefSeq" id="WP_152708711.1">
    <property type="nucleotide sequence ID" value="NZ_VOSJ01000001.1"/>
</dbReference>
<feature type="compositionally biased region" description="Acidic residues" evidence="1">
    <location>
        <begin position="180"/>
        <end position="189"/>
    </location>
</feature>
<keyword evidence="4" id="KW-1185">Reference proteome</keyword>
<proteinExistence type="predicted"/>
<dbReference type="InterPro" id="IPR042215">
    <property type="entry name" value="CarD-like_C"/>
</dbReference>